<dbReference type="Pfam" id="PF19527">
    <property type="entry name" value="DUF6055"/>
    <property type="match status" value="1"/>
</dbReference>
<dbReference type="EMBL" id="JAGPNK010000010">
    <property type="protein sequence ID" value="KAH7312559.1"/>
    <property type="molecule type" value="Genomic_DNA"/>
</dbReference>
<proteinExistence type="predicted"/>
<evidence type="ECO:0000313" key="3">
    <source>
        <dbReference type="Proteomes" id="UP000813444"/>
    </source>
</evidence>
<dbReference type="SUPFAM" id="SSF55486">
    <property type="entry name" value="Metalloproteases ('zincins'), catalytic domain"/>
    <property type="match status" value="1"/>
</dbReference>
<organism evidence="2 3">
    <name type="scientific">Stachybotrys elegans</name>
    <dbReference type="NCBI Taxonomy" id="80388"/>
    <lineage>
        <taxon>Eukaryota</taxon>
        <taxon>Fungi</taxon>
        <taxon>Dikarya</taxon>
        <taxon>Ascomycota</taxon>
        <taxon>Pezizomycotina</taxon>
        <taxon>Sordariomycetes</taxon>
        <taxon>Hypocreomycetidae</taxon>
        <taxon>Hypocreales</taxon>
        <taxon>Stachybotryaceae</taxon>
        <taxon>Stachybotrys</taxon>
    </lineage>
</organism>
<keyword evidence="1" id="KW-0732">Signal</keyword>
<reference evidence="2" key="1">
    <citation type="journal article" date="2021" name="Nat. Commun.">
        <title>Genetic determinants of endophytism in the Arabidopsis root mycobiome.</title>
        <authorList>
            <person name="Mesny F."/>
            <person name="Miyauchi S."/>
            <person name="Thiergart T."/>
            <person name="Pickel B."/>
            <person name="Atanasova L."/>
            <person name="Karlsson M."/>
            <person name="Huettel B."/>
            <person name="Barry K.W."/>
            <person name="Haridas S."/>
            <person name="Chen C."/>
            <person name="Bauer D."/>
            <person name="Andreopoulos W."/>
            <person name="Pangilinan J."/>
            <person name="LaButti K."/>
            <person name="Riley R."/>
            <person name="Lipzen A."/>
            <person name="Clum A."/>
            <person name="Drula E."/>
            <person name="Henrissat B."/>
            <person name="Kohler A."/>
            <person name="Grigoriev I.V."/>
            <person name="Martin F.M."/>
            <person name="Hacquard S."/>
        </authorList>
    </citation>
    <scope>NUCLEOTIDE SEQUENCE</scope>
    <source>
        <strain evidence="2">MPI-CAGE-CH-0235</strain>
    </source>
</reference>
<accession>A0A8K0WQF0</accession>
<evidence type="ECO:0000256" key="1">
    <source>
        <dbReference type="SAM" id="SignalP"/>
    </source>
</evidence>
<sequence>MGRSQVLVAALALLGGSSAAPLEARAPPATFPANPAIGYGGSVYRDSAHFRVYGRNDQRADTALRMLETAYDCYVNALGYRSTGLSFNDATDGDGPWTKINVYSVATLPGAAGVMHSDAGTGMAWLEVQQDYLTTPGVVVHEFGHGVHYHQKTWVNQGRTGAWWETFANWFADTYATSNLCATSRNNNGIAAGATMIDLRKTIGDSFQVIVDGTAGSGNYYQAWPFFTYLTNNPDNLSGLGRDTLRLMMTRYAANSNETPLHTLQRVAGSTSVARIVGRYWARMAYVDLAYPSAHQAWLSQRGSLNYANVDATGNGSYRVKAARRPQYMGANIVPLRATSSSIRVTIQASGAYTATLAIYRAGPSTRYVDVVNGAASATLASGEQATLVVANTPSLILFDPFSLSTQARTGLDYSFILTGATVA</sequence>
<protein>
    <submittedName>
        <fullName evidence="2">Uncharacterized protein</fullName>
    </submittedName>
</protein>
<feature type="chain" id="PRO_5035482595" evidence="1">
    <location>
        <begin position="20"/>
        <end position="424"/>
    </location>
</feature>
<name>A0A8K0WQF0_9HYPO</name>
<gene>
    <name evidence="2" type="ORF">B0I35DRAFT_395515</name>
</gene>
<dbReference type="OrthoDB" id="5319191at2759"/>
<comment type="caution">
    <text evidence="2">The sequence shown here is derived from an EMBL/GenBank/DDBJ whole genome shotgun (WGS) entry which is preliminary data.</text>
</comment>
<dbReference type="InterPro" id="IPR045690">
    <property type="entry name" value="DUF6055"/>
</dbReference>
<feature type="signal peptide" evidence="1">
    <location>
        <begin position="1"/>
        <end position="19"/>
    </location>
</feature>
<keyword evidence="3" id="KW-1185">Reference proteome</keyword>
<evidence type="ECO:0000313" key="2">
    <source>
        <dbReference type="EMBL" id="KAH7312559.1"/>
    </source>
</evidence>
<dbReference type="AlphaFoldDB" id="A0A8K0WQF0"/>
<dbReference type="Proteomes" id="UP000813444">
    <property type="component" value="Unassembled WGS sequence"/>
</dbReference>